<feature type="compositionally biased region" description="Polar residues" evidence="1">
    <location>
        <begin position="46"/>
        <end position="56"/>
    </location>
</feature>
<sequence length="106" mass="11359">MREEELAGATKALTTEAPGEGGTVHRGVYTYLGIFIRDLCSPSASHRQLASETQTRSKLKRAPGGGFDGSITETVWEGWEGRTGQGLSLGGLKESGFKSPTFWVPD</sequence>
<protein>
    <submittedName>
        <fullName evidence="2">Uncharacterized protein</fullName>
    </submittedName>
</protein>
<dbReference type="OrthoDB" id="10478869at2759"/>
<feature type="region of interest" description="Disordered" evidence="1">
    <location>
        <begin position="1"/>
        <end position="22"/>
    </location>
</feature>
<dbReference type="HOGENOM" id="CLU_2222435_0_0_1"/>
<accession>F0URB6</accession>
<evidence type="ECO:0000313" key="2">
    <source>
        <dbReference type="EMBL" id="EGC48443.1"/>
    </source>
</evidence>
<gene>
    <name evidence="2" type="ORF">HCEG_07658</name>
</gene>
<reference evidence="3" key="1">
    <citation type="submission" date="2008-07" db="EMBL/GenBank/DDBJ databases">
        <title>Annotation of Ajellomyces capsulatus strain H88.</title>
        <authorList>
            <person name="Champion M."/>
            <person name="Cuomo C."/>
            <person name="Ma L.-J."/>
            <person name="Henn M.R."/>
            <person name="Sil A."/>
            <person name="Goldman B."/>
            <person name="Young S.K."/>
            <person name="Kodira C.D."/>
            <person name="Zeng Q."/>
            <person name="Koehrsen M."/>
            <person name="Alvarado L."/>
            <person name="Berlin A."/>
            <person name="Borenstein D."/>
            <person name="Chen Z."/>
            <person name="Engels R."/>
            <person name="Freedman E."/>
            <person name="Gellesch M."/>
            <person name="Goldberg J."/>
            <person name="Griggs A."/>
            <person name="Gujja S."/>
            <person name="Heiman D."/>
            <person name="Hepburn T."/>
            <person name="Howarth C."/>
            <person name="Jen D."/>
            <person name="Larson L."/>
            <person name="Lewis B."/>
            <person name="Mehta T."/>
            <person name="Park D."/>
            <person name="Pearson M."/>
            <person name="Roberts A."/>
            <person name="Saif S."/>
            <person name="Shea T."/>
            <person name="Shenoy N."/>
            <person name="Sisk P."/>
            <person name="Stolte C."/>
            <person name="Sykes S."/>
            <person name="Walk T."/>
            <person name="White J."/>
            <person name="Yandava C."/>
            <person name="Klein B."/>
            <person name="McEwen J.G."/>
            <person name="Puccia R."/>
            <person name="Goldman G.H."/>
            <person name="Felipe M.S."/>
            <person name="Nino-Vega G."/>
            <person name="San-Blas G."/>
            <person name="Taylor J."/>
            <person name="Mendoza L."/>
            <person name="Galagan J."/>
            <person name="Nusbaum C."/>
            <person name="Birren B."/>
        </authorList>
    </citation>
    <scope>NUCLEOTIDE SEQUENCE [LARGE SCALE GENOMIC DNA]</scope>
    <source>
        <strain evidence="3">H88</strain>
    </source>
</reference>
<organism evidence="3">
    <name type="scientific">Ajellomyces capsulatus (strain H88)</name>
    <name type="common">Darling's disease fungus</name>
    <name type="synonym">Histoplasma capsulatum</name>
    <dbReference type="NCBI Taxonomy" id="544711"/>
    <lineage>
        <taxon>Eukaryota</taxon>
        <taxon>Fungi</taxon>
        <taxon>Dikarya</taxon>
        <taxon>Ascomycota</taxon>
        <taxon>Pezizomycotina</taxon>
        <taxon>Eurotiomycetes</taxon>
        <taxon>Eurotiomycetidae</taxon>
        <taxon>Onygenales</taxon>
        <taxon>Ajellomycetaceae</taxon>
        <taxon>Histoplasma</taxon>
    </lineage>
</organism>
<evidence type="ECO:0000256" key="1">
    <source>
        <dbReference type="SAM" id="MobiDB-lite"/>
    </source>
</evidence>
<evidence type="ECO:0000313" key="3">
    <source>
        <dbReference type="Proteomes" id="UP000008142"/>
    </source>
</evidence>
<dbReference type="Proteomes" id="UP000008142">
    <property type="component" value="Unassembled WGS sequence"/>
</dbReference>
<name>F0URB6_AJEC8</name>
<feature type="region of interest" description="Disordered" evidence="1">
    <location>
        <begin position="46"/>
        <end position="72"/>
    </location>
</feature>
<dbReference type="EMBL" id="DS990641">
    <property type="protein sequence ID" value="EGC48443.1"/>
    <property type="molecule type" value="Genomic_DNA"/>
</dbReference>
<dbReference type="AlphaFoldDB" id="F0URB6"/>
<proteinExistence type="predicted"/>